<accession>A0A915K8G5</accession>
<name>A0A915K8G5_ROMCU</name>
<dbReference type="AlphaFoldDB" id="A0A915K8G5"/>
<dbReference type="Proteomes" id="UP000887565">
    <property type="component" value="Unplaced"/>
</dbReference>
<keyword evidence="2" id="KW-1185">Reference proteome</keyword>
<evidence type="ECO:0000313" key="3">
    <source>
        <dbReference type="WBParaSite" id="nRc.2.0.1.t35022-RA"/>
    </source>
</evidence>
<proteinExistence type="predicted"/>
<reference evidence="3" key="1">
    <citation type="submission" date="2022-11" db="UniProtKB">
        <authorList>
            <consortium name="WormBaseParasite"/>
        </authorList>
    </citation>
    <scope>IDENTIFICATION</scope>
</reference>
<organism evidence="2 3">
    <name type="scientific">Romanomermis culicivorax</name>
    <name type="common">Nematode worm</name>
    <dbReference type="NCBI Taxonomy" id="13658"/>
    <lineage>
        <taxon>Eukaryota</taxon>
        <taxon>Metazoa</taxon>
        <taxon>Ecdysozoa</taxon>
        <taxon>Nematoda</taxon>
        <taxon>Enoplea</taxon>
        <taxon>Dorylaimia</taxon>
        <taxon>Mermithida</taxon>
        <taxon>Mermithoidea</taxon>
        <taxon>Mermithidae</taxon>
        <taxon>Romanomermis</taxon>
    </lineage>
</organism>
<evidence type="ECO:0000256" key="1">
    <source>
        <dbReference type="SAM" id="MobiDB-lite"/>
    </source>
</evidence>
<sequence>MLTPMSFGDRPEYTKLMGVCDQVMRRKMYDRKTPLDWEPESEHHHRTASVPFATLIGE</sequence>
<dbReference type="WBParaSite" id="nRc.2.0.1.t35022-RA">
    <property type="protein sequence ID" value="nRc.2.0.1.t35022-RA"/>
    <property type="gene ID" value="nRc.2.0.1.g35022"/>
</dbReference>
<protein>
    <submittedName>
        <fullName evidence="3">Uncharacterized protein</fullName>
    </submittedName>
</protein>
<evidence type="ECO:0000313" key="2">
    <source>
        <dbReference type="Proteomes" id="UP000887565"/>
    </source>
</evidence>
<feature type="region of interest" description="Disordered" evidence="1">
    <location>
        <begin position="37"/>
        <end position="58"/>
    </location>
</feature>